<gene>
    <name evidence="10" type="ORF">ACMD2_03511</name>
</gene>
<feature type="domain" description="RRM" evidence="9">
    <location>
        <begin position="184"/>
        <end position="261"/>
    </location>
</feature>
<dbReference type="STRING" id="4615.A0A199VHE7"/>
<dbReference type="FunFam" id="3.30.70.330:FF:000326">
    <property type="entry name" value="RNA-binding protein 39 isoform X1"/>
    <property type="match status" value="1"/>
</dbReference>
<comment type="similarity">
    <text evidence="1">Belongs to the HTATSF1 family.</text>
</comment>
<evidence type="ECO:0000256" key="4">
    <source>
        <dbReference type="ARBA" id="ARBA00022737"/>
    </source>
</evidence>
<dbReference type="AlphaFoldDB" id="A0A199VHE7"/>
<keyword evidence="2" id="KW-0597">Phosphoprotein</keyword>
<keyword evidence="3" id="KW-0507">mRNA processing</keyword>
<dbReference type="PROSITE" id="PS50102">
    <property type="entry name" value="RRM"/>
    <property type="match status" value="2"/>
</dbReference>
<feature type="region of interest" description="Disordered" evidence="8">
    <location>
        <begin position="1"/>
        <end position="134"/>
    </location>
</feature>
<accession>A0A199VHE7</accession>
<sequence length="558" mass="63985">MDLDEYDYLDESVEDAPRSKRTKEEEAHRDGSRRRREHDKELGGEDEKEKKRSRAEWDDRERSSRREKERHRSGEKERERDEGRRSGEREHRERDRDEERERERRREREREKERGGERESERERRSSSRSRMHDREIERVFERSRSRDSARRERELEREIIESRRLREKKEVVEPEADPERDRRTVFAYQMPLKATEKDVYEFFSKAGKVRDVRLIMDRNSRRSKGVGYIEFYDAMSVPMAIALSGQLLLGQPVMVKPSEAEKNLVQTNTSGSTGAVGGVAARKIYVGNLPVNMTEDQLRQVFEPFGQVELVQLPLDLESGHCRGYGFVQFAQVEFAKAAQTLNGKLEIGGRTIKVSSVTDHVSGGDAATNAAADLDDDEGGGLSLNARARASLMQKLDRTGTATSFVQNYSYLSRKVIKFMGKVDFAAEQSLGIPIAINGRAVAPTSLPGLSSPLQEPIGQPSECVLLKNMFDPSTETDPDFDLDIKDEVEEECLKFGPVKHIFVDKNSKGHVYLRFDSVASAANCQRAMHGRWYARRCISAIYMRPQEYEAKFGSS</sequence>
<dbReference type="InterPro" id="IPR035979">
    <property type="entry name" value="RBD_domain_sf"/>
</dbReference>
<evidence type="ECO:0000256" key="5">
    <source>
        <dbReference type="ARBA" id="ARBA00022884"/>
    </source>
</evidence>
<feature type="domain" description="RRM" evidence="9">
    <location>
        <begin position="283"/>
        <end position="361"/>
    </location>
</feature>
<dbReference type="InterPro" id="IPR029123">
    <property type="entry name" value="RBM39_linker"/>
</dbReference>
<dbReference type="GO" id="GO:0005684">
    <property type="term" value="C:U2-type spliceosomal complex"/>
    <property type="evidence" value="ECO:0007669"/>
    <property type="project" value="UniProtKB-ARBA"/>
</dbReference>
<keyword evidence="5 7" id="KW-0694">RNA-binding</keyword>
<feature type="compositionally biased region" description="Basic and acidic residues" evidence="8">
    <location>
        <begin position="38"/>
        <end position="134"/>
    </location>
</feature>
<organism evidence="10 11">
    <name type="scientific">Ananas comosus</name>
    <name type="common">Pineapple</name>
    <name type="synonym">Ananas ananas</name>
    <dbReference type="NCBI Taxonomy" id="4615"/>
    <lineage>
        <taxon>Eukaryota</taxon>
        <taxon>Viridiplantae</taxon>
        <taxon>Streptophyta</taxon>
        <taxon>Embryophyta</taxon>
        <taxon>Tracheophyta</taxon>
        <taxon>Spermatophyta</taxon>
        <taxon>Magnoliopsida</taxon>
        <taxon>Liliopsida</taxon>
        <taxon>Poales</taxon>
        <taxon>Bromeliaceae</taxon>
        <taxon>Bromelioideae</taxon>
        <taxon>Ananas</taxon>
    </lineage>
</organism>
<feature type="compositionally biased region" description="Acidic residues" evidence="8">
    <location>
        <begin position="1"/>
        <end position="14"/>
    </location>
</feature>
<name>A0A199VHE7_ANACO</name>
<dbReference type="SUPFAM" id="SSF54928">
    <property type="entry name" value="RNA-binding domain, RBD"/>
    <property type="match status" value="2"/>
</dbReference>
<comment type="caution">
    <text evidence="10">The sequence shown here is derived from an EMBL/GenBank/DDBJ whole genome shotgun (WGS) entry which is preliminary data.</text>
</comment>
<dbReference type="InterPro" id="IPR012677">
    <property type="entry name" value="Nucleotide-bd_a/b_plait_sf"/>
</dbReference>
<evidence type="ECO:0000256" key="3">
    <source>
        <dbReference type="ARBA" id="ARBA00022664"/>
    </source>
</evidence>
<proteinExistence type="inferred from homology"/>
<dbReference type="Pfam" id="PF00076">
    <property type="entry name" value="RRM_1"/>
    <property type="match status" value="3"/>
</dbReference>
<evidence type="ECO:0000256" key="8">
    <source>
        <dbReference type="SAM" id="MobiDB-lite"/>
    </source>
</evidence>
<feature type="compositionally biased region" description="Basic and acidic residues" evidence="8">
    <location>
        <begin position="15"/>
        <end position="30"/>
    </location>
</feature>
<dbReference type="GO" id="GO:0000398">
    <property type="term" value="P:mRNA splicing, via spliceosome"/>
    <property type="evidence" value="ECO:0007669"/>
    <property type="project" value="UniProtKB-ARBA"/>
</dbReference>
<dbReference type="Pfam" id="PF15519">
    <property type="entry name" value="RBM39linker"/>
    <property type="match status" value="1"/>
</dbReference>
<dbReference type="PANTHER" id="PTHR48036">
    <property type="entry name" value="SPLICING FACTOR (PAD-1), PUTATIVE (AFU_ORTHOLOGUE AFUA_1G15810)-RELATED"/>
    <property type="match status" value="1"/>
</dbReference>
<dbReference type="InterPro" id="IPR006509">
    <property type="entry name" value="RBM39_SF"/>
</dbReference>
<evidence type="ECO:0000256" key="2">
    <source>
        <dbReference type="ARBA" id="ARBA00022553"/>
    </source>
</evidence>
<evidence type="ECO:0000313" key="10">
    <source>
        <dbReference type="EMBL" id="OAY76529.1"/>
    </source>
</evidence>
<dbReference type="FunFam" id="3.30.70.330:FF:000105">
    <property type="entry name" value="HIV Tat-specific factor 1 homolog"/>
    <property type="match status" value="1"/>
</dbReference>
<dbReference type="CDD" id="cd12285">
    <property type="entry name" value="RRM3_RBM39_like"/>
    <property type="match status" value="1"/>
</dbReference>
<protein>
    <submittedName>
        <fullName evidence="10">RNA-binding protein 39</fullName>
    </submittedName>
</protein>
<dbReference type="NCBIfam" id="TIGR01622">
    <property type="entry name" value="SF-CC1"/>
    <property type="match status" value="1"/>
</dbReference>
<dbReference type="Gene3D" id="3.30.70.330">
    <property type="match status" value="3"/>
</dbReference>
<evidence type="ECO:0000256" key="1">
    <source>
        <dbReference type="ARBA" id="ARBA00007747"/>
    </source>
</evidence>
<evidence type="ECO:0000313" key="11">
    <source>
        <dbReference type="Proteomes" id="UP000092600"/>
    </source>
</evidence>
<evidence type="ECO:0000256" key="6">
    <source>
        <dbReference type="ARBA" id="ARBA00023187"/>
    </source>
</evidence>
<dbReference type="GO" id="GO:0003723">
    <property type="term" value="F:RNA binding"/>
    <property type="evidence" value="ECO:0007669"/>
    <property type="project" value="UniProtKB-UniRule"/>
</dbReference>
<reference evidence="10 11" key="1">
    <citation type="journal article" date="2016" name="DNA Res.">
        <title>The draft genome of MD-2 pineapple using hybrid error correction of long reads.</title>
        <authorList>
            <person name="Redwan R.M."/>
            <person name="Saidin A."/>
            <person name="Kumar S.V."/>
        </authorList>
    </citation>
    <scope>NUCLEOTIDE SEQUENCE [LARGE SCALE GENOMIC DNA]</scope>
    <source>
        <strain evidence="11">cv. MD2</strain>
        <tissue evidence="10">Leaf</tissue>
    </source>
</reference>
<evidence type="ECO:0000256" key="7">
    <source>
        <dbReference type="PROSITE-ProRule" id="PRU00176"/>
    </source>
</evidence>
<keyword evidence="6" id="KW-0508">mRNA splicing</keyword>
<keyword evidence="4" id="KW-0677">Repeat</keyword>
<dbReference type="CDD" id="cd12283">
    <property type="entry name" value="RRM1_RBM39_like"/>
    <property type="match status" value="1"/>
</dbReference>
<dbReference type="SMART" id="SM00360">
    <property type="entry name" value="RRM"/>
    <property type="match status" value="3"/>
</dbReference>
<dbReference type="EMBL" id="LSRQ01001777">
    <property type="protein sequence ID" value="OAY76529.1"/>
    <property type="molecule type" value="Genomic_DNA"/>
</dbReference>
<dbReference type="InterPro" id="IPR000504">
    <property type="entry name" value="RRM_dom"/>
</dbReference>
<evidence type="ECO:0000259" key="9">
    <source>
        <dbReference type="PROSITE" id="PS50102"/>
    </source>
</evidence>
<dbReference type="Proteomes" id="UP000092600">
    <property type="component" value="Unassembled WGS sequence"/>
</dbReference>